<evidence type="ECO:0000256" key="1">
    <source>
        <dbReference type="ARBA" id="ARBA00004430"/>
    </source>
</evidence>
<dbReference type="GO" id="GO:0001534">
    <property type="term" value="C:radial spoke"/>
    <property type="evidence" value="ECO:0007669"/>
    <property type="project" value="InterPro"/>
</dbReference>
<evidence type="ECO:0000313" key="8">
    <source>
        <dbReference type="Proteomes" id="UP000008983"/>
    </source>
</evidence>
<dbReference type="GO" id="GO:0035082">
    <property type="term" value="P:axoneme assembly"/>
    <property type="evidence" value="ECO:0007669"/>
    <property type="project" value="TreeGrafter"/>
</dbReference>
<dbReference type="Pfam" id="PF04712">
    <property type="entry name" value="Radial_spoke"/>
    <property type="match status" value="2"/>
</dbReference>
<dbReference type="GO" id="GO:0060294">
    <property type="term" value="P:cilium movement involved in cell motility"/>
    <property type="evidence" value="ECO:0007669"/>
    <property type="project" value="InterPro"/>
</dbReference>
<keyword evidence="7" id="KW-0326">Glycosidase</keyword>
<evidence type="ECO:0000256" key="2">
    <source>
        <dbReference type="ARBA" id="ARBA00022490"/>
    </source>
</evidence>
<keyword evidence="7" id="KW-0378">Hydrolase</keyword>
<sequence length="488" mass="57945">MNYNQFEDKLKNIKKKDGKTNLYEHFSNLMTKVLLDNPKENIYDKLEDYSQQIRELNFNFENQENSNRLREQYKELTENYKNDKKLLSVIQNIFVKFIYIFIQRIMEGGGEENQIQEPAGSLPFVPNFVQQSKWFFNKIDKKINLIQQLKLLSYQKKDKNIKNLRFWGKILGQKKDYYITEGQADFEDQGEIPPEVEPLGGEEPSVNQYNYWVTTDLNDKWVELPYVTSNQIQLSRKFKYLFTGDLNKQVIVNPHFESNKKSQNKFQYSSGTEKELLKCIIVRINHCISVQPKGLKIIDENDETRRTLVDPEEGTFKFPNFNALTQIENWVHSKPNILNEGRLKHTIPEAEENQDQEELAKKIMQKDPFEPLIKPLNLDKPPQGYESAWAIRSYGDLFNYRQLSRENESQNYGYLAIKNLVWPGSVTIYHNKKWFTFYVGQGIKQQYQLYFPCEPEKIQNEVEFRPTQIEQIVEKKKDNEQIKDNNDE</sequence>
<keyword evidence="8" id="KW-1185">Reference proteome</keyword>
<keyword evidence="6" id="KW-0175">Coiled coil</keyword>
<dbReference type="Proteomes" id="UP000008983">
    <property type="component" value="Unassembled WGS sequence"/>
</dbReference>
<gene>
    <name evidence="7" type="ORF">IMG5_164700</name>
</gene>
<evidence type="ECO:0000256" key="3">
    <source>
        <dbReference type="ARBA" id="ARBA00023069"/>
    </source>
</evidence>
<comment type="subcellular location">
    <subcellularLocation>
        <location evidence="1">Cytoplasm</location>
        <location evidence="1">Cytoskeleton</location>
        <location evidence="1">Cilium axoneme</location>
    </subcellularLocation>
</comment>
<accession>G0R0I6</accession>
<evidence type="ECO:0000256" key="6">
    <source>
        <dbReference type="SAM" id="Coils"/>
    </source>
</evidence>
<keyword evidence="4" id="KW-0206">Cytoskeleton</keyword>
<keyword evidence="2" id="KW-0963">Cytoplasm</keyword>
<dbReference type="EC" id="3.2.1.59" evidence="7"/>
<dbReference type="GO" id="GO:0051118">
    <property type="term" value="F:glucan endo-1,3-alpha-glucosidase activity"/>
    <property type="evidence" value="ECO:0007669"/>
    <property type="project" value="UniProtKB-EC"/>
</dbReference>
<proteinExistence type="predicted"/>
<feature type="coiled-coil region" evidence="6">
    <location>
        <begin position="39"/>
        <end position="86"/>
    </location>
</feature>
<dbReference type="PANTHER" id="PTHR13159:SF0">
    <property type="entry name" value="RADIAL SPOKE HEAD 6 HOMOLOG A"/>
    <property type="match status" value="1"/>
</dbReference>
<dbReference type="GeneID" id="14905121"/>
<keyword evidence="3" id="KW-0969">Cilium</keyword>
<dbReference type="EMBL" id="GL984194">
    <property type="protein sequence ID" value="EGR29011.1"/>
    <property type="molecule type" value="Genomic_DNA"/>
</dbReference>
<protein>
    <submittedName>
        <fullName evidence="7">Radial spoke head protein, putative</fullName>
        <ecNumber evidence="7">3.2.1.59</ecNumber>
    </submittedName>
</protein>
<dbReference type="OrthoDB" id="272202at2759"/>
<evidence type="ECO:0000313" key="7">
    <source>
        <dbReference type="EMBL" id="EGR29011.1"/>
    </source>
</evidence>
<organism evidence="7 8">
    <name type="scientific">Ichthyophthirius multifiliis</name>
    <name type="common">White spot disease agent</name>
    <name type="synonym">Ich</name>
    <dbReference type="NCBI Taxonomy" id="5932"/>
    <lineage>
        <taxon>Eukaryota</taxon>
        <taxon>Sar</taxon>
        <taxon>Alveolata</taxon>
        <taxon>Ciliophora</taxon>
        <taxon>Intramacronucleata</taxon>
        <taxon>Oligohymenophorea</taxon>
        <taxon>Hymenostomatida</taxon>
        <taxon>Ophryoglenina</taxon>
        <taxon>Ichthyophthirius</taxon>
    </lineage>
</organism>
<evidence type="ECO:0000256" key="4">
    <source>
        <dbReference type="ARBA" id="ARBA00023212"/>
    </source>
</evidence>
<evidence type="ECO:0000256" key="5">
    <source>
        <dbReference type="ARBA" id="ARBA00023273"/>
    </source>
</evidence>
<dbReference type="AlphaFoldDB" id="G0R0I6"/>
<dbReference type="PANTHER" id="PTHR13159">
    <property type="entry name" value="RADIAL SPOKEHEAD-RELATED"/>
    <property type="match status" value="1"/>
</dbReference>
<dbReference type="RefSeq" id="XP_004030247.1">
    <property type="nucleotide sequence ID" value="XM_004030199.1"/>
</dbReference>
<dbReference type="STRING" id="857967.G0R0I6"/>
<reference evidence="7 8" key="1">
    <citation type="submission" date="2011-07" db="EMBL/GenBank/DDBJ databases">
        <authorList>
            <person name="Coyne R."/>
            <person name="Brami D."/>
            <person name="Johnson J."/>
            <person name="Hostetler J."/>
            <person name="Hannick L."/>
            <person name="Clark T."/>
            <person name="Cassidy-Hanley D."/>
            <person name="Inman J."/>
        </authorList>
    </citation>
    <scope>NUCLEOTIDE SEQUENCE [LARGE SCALE GENOMIC DNA]</scope>
    <source>
        <strain evidence="7 8">G5</strain>
    </source>
</reference>
<dbReference type="eggNOG" id="ENOG502QSU4">
    <property type="taxonomic scope" value="Eukaryota"/>
</dbReference>
<name>G0R0I6_ICHMU</name>
<dbReference type="InParanoid" id="G0R0I6"/>
<dbReference type="InterPro" id="IPR006802">
    <property type="entry name" value="Radial_spoke"/>
</dbReference>
<dbReference type="OMA" id="LINWAGY"/>
<keyword evidence="5" id="KW-0966">Cell projection</keyword>